<protein>
    <submittedName>
        <fullName evidence="1">Uncharacterized protein</fullName>
    </submittedName>
</protein>
<organism evidence="1 2">
    <name type="scientific">Sodaliphilus pleomorphus</name>
    <dbReference type="NCBI Taxonomy" id="2606626"/>
    <lineage>
        <taxon>Bacteria</taxon>
        <taxon>Pseudomonadati</taxon>
        <taxon>Bacteroidota</taxon>
        <taxon>Bacteroidia</taxon>
        <taxon>Bacteroidales</taxon>
        <taxon>Muribaculaceae</taxon>
        <taxon>Sodaliphilus</taxon>
    </lineage>
</organism>
<evidence type="ECO:0000313" key="2">
    <source>
        <dbReference type="Proteomes" id="UP000483362"/>
    </source>
</evidence>
<keyword evidence="2" id="KW-1185">Reference proteome</keyword>
<comment type="caution">
    <text evidence="1">The sequence shown here is derived from an EMBL/GenBank/DDBJ whole genome shotgun (WGS) entry which is preliminary data.</text>
</comment>
<sequence length="137" mass="16659">MTKQEFENRVKVQVTDQEYYSVIEPMYMNSDVDKDEFCAMWRKMNHKRVKACLADQLKCKQEQERKDRLFDLKWKIECLPAEKKHTFAVLYCTEKQMQDLKDVGIETEGWNKWLQIHEQKSLSDIHYDLLKFFGQIR</sequence>
<reference evidence="1 2" key="1">
    <citation type="submission" date="2019-08" db="EMBL/GenBank/DDBJ databases">
        <title>In-depth cultivation of the pig gut microbiome towards novel bacterial diversity and tailored functional studies.</title>
        <authorList>
            <person name="Wylensek D."/>
            <person name="Hitch T.C.A."/>
            <person name="Clavel T."/>
        </authorList>
    </citation>
    <scope>NUCLEOTIDE SEQUENCE [LARGE SCALE GENOMIC DNA]</scope>
    <source>
        <strain evidence="1 2">Oil-RF-744-WCA-WT-10</strain>
    </source>
</reference>
<name>A0A6L5XC34_9BACT</name>
<accession>A0A6L5XC34</accession>
<dbReference type="EMBL" id="VULT01000004">
    <property type="protein sequence ID" value="MSS16823.1"/>
    <property type="molecule type" value="Genomic_DNA"/>
</dbReference>
<evidence type="ECO:0000313" key="1">
    <source>
        <dbReference type="EMBL" id="MSS16823.1"/>
    </source>
</evidence>
<gene>
    <name evidence="1" type="ORF">FYJ29_03450</name>
</gene>
<proteinExistence type="predicted"/>
<dbReference type="Proteomes" id="UP000483362">
    <property type="component" value="Unassembled WGS sequence"/>
</dbReference>
<dbReference type="AlphaFoldDB" id="A0A6L5XC34"/>
<dbReference type="RefSeq" id="WP_154328287.1">
    <property type="nucleotide sequence ID" value="NZ_CP045696.1"/>
</dbReference>